<accession>A0ABV4U8Z7</accession>
<organism evidence="2 3">
    <name type="scientific">Natronomicrosphaera hydrolytica</name>
    <dbReference type="NCBI Taxonomy" id="3242702"/>
    <lineage>
        <taxon>Bacteria</taxon>
        <taxon>Pseudomonadati</taxon>
        <taxon>Planctomycetota</taxon>
        <taxon>Phycisphaerae</taxon>
        <taxon>Phycisphaerales</taxon>
        <taxon>Phycisphaeraceae</taxon>
        <taxon>Natronomicrosphaera</taxon>
    </lineage>
</organism>
<dbReference type="PANTHER" id="PTHR43591:SF24">
    <property type="entry name" value="2-METHOXY-6-POLYPRENYL-1,4-BENZOQUINOL METHYLASE, MITOCHONDRIAL"/>
    <property type="match status" value="1"/>
</dbReference>
<dbReference type="EMBL" id="JBGUBD010000015">
    <property type="protein sequence ID" value="MFA9480090.1"/>
    <property type="molecule type" value="Genomic_DNA"/>
</dbReference>
<dbReference type="InterPro" id="IPR041698">
    <property type="entry name" value="Methyltransf_25"/>
</dbReference>
<dbReference type="GO" id="GO:0008168">
    <property type="term" value="F:methyltransferase activity"/>
    <property type="evidence" value="ECO:0007669"/>
    <property type="project" value="UniProtKB-KW"/>
</dbReference>
<gene>
    <name evidence="2" type="ORF">ACERK3_17585</name>
</gene>
<evidence type="ECO:0000313" key="2">
    <source>
        <dbReference type="EMBL" id="MFA9480090.1"/>
    </source>
</evidence>
<dbReference type="Proteomes" id="UP001575105">
    <property type="component" value="Unassembled WGS sequence"/>
</dbReference>
<evidence type="ECO:0000259" key="1">
    <source>
        <dbReference type="Pfam" id="PF13649"/>
    </source>
</evidence>
<keyword evidence="3" id="KW-1185">Reference proteome</keyword>
<dbReference type="CDD" id="cd02440">
    <property type="entry name" value="AdoMet_MTases"/>
    <property type="match status" value="1"/>
</dbReference>
<feature type="domain" description="Methyltransferase" evidence="1">
    <location>
        <begin position="36"/>
        <end position="131"/>
    </location>
</feature>
<name>A0ABV4U8Z7_9BACT</name>
<dbReference type="RefSeq" id="WP_425347015.1">
    <property type="nucleotide sequence ID" value="NZ_JBGUBD010000015.1"/>
</dbReference>
<protein>
    <submittedName>
        <fullName evidence="2">Class I SAM-dependent methyltransferase</fullName>
    </submittedName>
</protein>
<evidence type="ECO:0000313" key="3">
    <source>
        <dbReference type="Proteomes" id="UP001575105"/>
    </source>
</evidence>
<reference evidence="2 3" key="1">
    <citation type="submission" date="2024-08" db="EMBL/GenBank/DDBJ databases">
        <title>Whole-genome sequencing of halo(alkali)philic microorganisms from hypersaline lakes.</title>
        <authorList>
            <person name="Sorokin D.Y."/>
            <person name="Merkel A.Y."/>
            <person name="Messina E."/>
            <person name="Yakimov M."/>
        </authorList>
    </citation>
    <scope>NUCLEOTIDE SEQUENCE [LARGE SCALE GENOMIC DNA]</scope>
    <source>
        <strain evidence="2 3">AB-hyl4</strain>
    </source>
</reference>
<dbReference type="SUPFAM" id="SSF53335">
    <property type="entry name" value="S-adenosyl-L-methionine-dependent methyltransferases"/>
    <property type="match status" value="1"/>
</dbReference>
<comment type="caution">
    <text evidence="2">The sequence shown here is derived from an EMBL/GenBank/DDBJ whole genome shotgun (WGS) entry which is preliminary data.</text>
</comment>
<dbReference type="Pfam" id="PF13649">
    <property type="entry name" value="Methyltransf_25"/>
    <property type="match status" value="1"/>
</dbReference>
<dbReference type="InterPro" id="IPR029063">
    <property type="entry name" value="SAM-dependent_MTases_sf"/>
</dbReference>
<keyword evidence="2" id="KW-0489">Methyltransferase</keyword>
<dbReference type="GO" id="GO:0032259">
    <property type="term" value="P:methylation"/>
    <property type="evidence" value="ECO:0007669"/>
    <property type="project" value="UniProtKB-KW"/>
</dbReference>
<sequence>MKTRESGMPDDASWQTYFSPDATLRAMGLHADTGDVVDFGCGYGTFAIPAARIIKGSVYALDIEADMVAATQAKADAEGVANVLAIRRNFVTEGTGLDDGQAGFAMLFNILHCEEPERLLAEAWRVLRAGGVLGIMHWRCDIPTPRGPSMAIRPRPEQCQQWAEQVGFKANERTVLGLPPYHYGLAMIKQ</sequence>
<proteinExistence type="predicted"/>
<dbReference type="PANTHER" id="PTHR43591">
    <property type="entry name" value="METHYLTRANSFERASE"/>
    <property type="match status" value="1"/>
</dbReference>
<dbReference type="Gene3D" id="3.40.50.150">
    <property type="entry name" value="Vaccinia Virus protein VP39"/>
    <property type="match status" value="1"/>
</dbReference>
<keyword evidence="2" id="KW-0808">Transferase</keyword>